<dbReference type="eggNOG" id="COG0165">
    <property type="taxonomic scope" value="Bacteria"/>
</dbReference>
<evidence type="ECO:0000313" key="10">
    <source>
        <dbReference type="EMBL" id="ADG71146.1"/>
    </source>
</evidence>
<dbReference type="Pfam" id="PF14698">
    <property type="entry name" value="ASL_C2"/>
    <property type="match status" value="1"/>
</dbReference>
<feature type="domain" description="Argininosuccinate lyase C-terminal" evidence="9">
    <location>
        <begin position="365"/>
        <end position="432"/>
    </location>
</feature>
<keyword evidence="4 7" id="KW-0055">Arginine biosynthesis</keyword>
<evidence type="ECO:0000256" key="5">
    <source>
        <dbReference type="ARBA" id="ARBA00022605"/>
    </source>
</evidence>
<dbReference type="InterPro" id="IPR024083">
    <property type="entry name" value="Fumarase/histidase_N"/>
</dbReference>
<dbReference type="NCBIfam" id="TIGR00838">
    <property type="entry name" value="argH"/>
    <property type="match status" value="1"/>
</dbReference>
<dbReference type="GO" id="GO:0004056">
    <property type="term" value="F:argininosuccinate lyase activity"/>
    <property type="evidence" value="ECO:0007669"/>
    <property type="project" value="UniProtKB-UniRule"/>
</dbReference>
<evidence type="ECO:0000256" key="6">
    <source>
        <dbReference type="ARBA" id="ARBA00023239"/>
    </source>
</evidence>
<gene>
    <name evidence="7" type="primary">argH</name>
    <name evidence="10" type="ordered locus">Bmur_1050</name>
</gene>
<dbReference type="OrthoDB" id="9769623at2"/>
<organism evidence="10 11">
    <name type="scientific">Brachyspira murdochii (strain ATCC 51284 / DSM 12563 / 56-150)</name>
    <name type="common">Serpulina murdochii</name>
    <dbReference type="NCBI Taxonomy" id="526224"/>
    <lineage>
        <taxon>Bacteria</taxon>
        <taxon>Pseudomonadati</taxon>
        <taxon>Spirochaetota</taxon>
        <taxon>Spirochaetia</taxon>
        <taxon>Brachyspirales</taxon>
        <taxon>Brachyspiraceae</taxon>
        <taxon>Brachyspira</taxon>
    </lineage>
</organism>
<dbReference type="PRINTS" id="PR00149">
    <property type="entry name" value="FUMRATELYASE"/>
</dbReference>
<feature type="domain" description="Fumarate lyase N-terminal" evidence="8">
    <location>
        <begin position="8"/>
        <end position="302"/>
    </location>
</feature>
<dbReference type="InterPro" id="IPR008948">
    <property type="entry name" value="L-Aspartase-like"/>
</dbReference>
<proteinExistence type="inferred from homology"/>
<dbReference type="PANTHER" id="PTHR43814">
    <property type="entry name" value="ARGININOSUCCINATE LYASE"/>
    <property type="match status" value="1"/>
</dbReference>
<evidence type="ECO:0000256" key="7">
    <source>
        <dbReference type="HAMAP-Rule" id="MF_00006"/>
    </source>
</evidence>
<dbReference type="UniPathway" id="UPA00068">
    <property type="reaction ID" value="UER00114"/>
</dbReference>
<dbReference type="FunFam" id="1.20.200.10:FF:000015">
    <property type="entry name" value="argininosuccinate lyase isoform X2"/>
    <property type="match status" value="1"/>
</dbReference>
<dbReference type="PROSITE" id="PS00163">
    <property type="entry name" value="FUMARATE_LYASES"/>
    <property type="match status" value="1"/>
</dbReference>
<evidence type="ECO:0000259" key="9">
    <source>
        <dbReference type="Pfam" id="PF14698"/>
    </source>
</evidence>
<keyword evidence="5 7" id="KW-0028">Amino-acid biosynthesis</keyword>
<sequence>MKEKLWGGRFSKALNKEANDFNSSLPFDCKMYKEDILGSIAHAKMLGECSIIPLDESVTIINGLKQILEEIENNKLQFDFELEDIHTQIEKWLIEKVGEVGKKVHTGRSRNDQVALDLRMYLKNETENIKSLILNLISVLISIQKENTKTYMSGYTHLQRAQVITFAHYLGAYVEMFKRDFERLNDAYKRIDVMPLGAGALACSTYNIDNKKTAETLNFKNVMLNSLDAVSDRDFVIETEADLSIIMMHLSRFSEELILYSTSEFKFIEFDDEFTTGSSLMPQKKNPDILELIRGKTGRVYGNLFSILTVMKSLPLAYNKDMQEDKEGIFDSLKNAANCLSILPNVLKTMKINKENMLNSVNEGFLNATEVADYLVRKGIPFRDAHGISGRLVVYCINNNKNLSSLNIEEYKKECSIFEDDIYSFITPEAQIANKTMLGSPNENAVMEVIKINENWLDNNKMS</sequence>
<dbReference type="InterPro" id="IPR009049">
    <property type="entry name" value="Argininosuccinate_lyase"/>
</dbReference>
<dbReference type="CDD" id="cd01359">
    <property type="entry name" value="Argininosuccinate_lyase"/>
    <property type="match status" value="1"/>
</dbReference>
<dbReference type="SUPFAM" id="SSF48557">
    <property type="entry name" value="L-aspartase-like"/>
    <property type="match status" value="1"/>
</dbReference>
<dbReference type="InterPro" id="IPR029419">
    <property type="entry name" value="Arg_succ_lyase_C"/>
</dbReference>
<dbReference type="EMBL" id="CP001959">
    <property type="protein sequence ID" value="ADG71146.1"/>
    <property type="molecule type" value="Genomic_DNA"/>
</dbReference>
<dbReference type="PANTHER" id="PTHR43814:SF1">
    <property type="entry name" value="ARGININOSUCCINATE LYASE"/>
    <property type="match status" value="1"/>
</dbReference>
<dbReference type="Gene3D" id="1.20.200.10">
    <property type="entry name" value="Fumarase/aspartase (Central domain)"/>
    <property type="match status" value="1"/>
</dbReference>
<keyword evidence="6 7" id="KW-0456">Lyase</keyword>
<dbReference type="KEGG" id="brm:Bmur_1050"/>
<dbReference type="HAMAP" id="MF_00006">
    <property type="entry name" value="Arg_succ_lyase"/>
    <property type="match status" value="1"/>
</dbReference>
<comment type="similarity">
    <text evidence="7">Belongs to the lyase 1 family. Argininosuccinate lyase subfamily.</text>
</comment>
<dbReference type="HOGENOM" id="CLU_027272_2_3_12"/>
<name>D5U8X3_BRAM5</name>
<reference evidence="10 11" key="1">
    <citation type="journal article" date="2010" name="Stand. Genomic Sci.">
        <title>Complete genome sequence of Brachyspira murdochii type strain (56-150).</title>
        <authorList>
            <person name="Pati A."/>
            <person name="Sikorski J."/>
            <person name="Gronow S."/>
            <person name="Munk C."/>
            <person name="Lapidus A."/>
            <person name="Copeland A."/>
            <person name="Glavina Del Tio T."/>
            <person name="Nolan M."/>
            <person name="Lucas S."/>
            <person name="Chen F."/>
            <person name="Tice H."/>
            <person name="Cheng J.F."/>
            <person name="Han C."/>
            <person name="Detter J.C."/>
            <person name="Bruce D."/>
            <person name="Tapia R."/>
            <person name="Goodwin L."/>
            <person name="Pitluck S."/>
            <person name="Liolios K."/>
            <person name="Ivanova N."/>
            <person name="Mavromatis K."/>
            <person name="Mikhailova N."/>
            <person name="Chen A."/>
            <person name="Palaniappan K."/>
            <person name="Land M."/>
            <person name="Hauser L."/>
            <person name="Chang Y.J."/>
            <person name="Jeffries C.D."/>
            <person name="Spring S."/>
            <person name="Rohde M."/>
            <person name="Goker M."/>
            <person name="Bristow J."/>
            <person name="Eisen J.A."/>
            <person name="Markowitz V."/>
            <person name="Hugenholtz P."/>
            <person name="Kyrpides N.C."/>
            <person name="Klenk H.P."/>
        </authorList>
    </citation>
    <scope>NUCLEOTIDE SEQUENCE [LARGE SCALE GENOMIC DNA]</scope>
    <source>
        <strain evidence="11">ATCC 51284 / DSM 12563 / 56-150</strain>
    </source>
</reference>
<accession>D5U8X3</accession>
<dbReference type="Gene3D" id="1.10.40.30">
    <property type="entry name" value="Fumarase/aspartase (C-terminal domain)"/>
    <property type="match status" value="1"/>
</dbReference>
<dbReference type="InterPro" id="IPR020557">
    <property type="entry name" value="Fumarate_lyase_CS"/>
</dbReference>
<evidence type="ECO:0000256" key="4">
    <source>
        <dbReference type="ARBA" id="ARBA00022571"/>
    </source>
</evidence>
<keyword evidence="7" id="KW-0963">Cytoplasm</keyword>
<dbReference type="STRING" id="526224.Bmur_1050"/>
<dbReference type="EC" id="4.3.2.1" evidence="3 7"/>
<protein>
    <recommendedName>
        <fullName evidence="3 7">Argininosuccinate lyase</fullName>
        <shortName evidence="7">ASAL</shortName>
        <ecNumber evidence="3 7">4.3.2.1</ecNumber>
    </recommendedName>
    <alternativeName>
        <fullName evidence="7">Arginosuccinase</fullName>
    </alternativeName>
</protein>
<dbReference type="Gene3D" id="1.10.275.10">
    <property type="entry name" value="Fumarase/aspartase (N-terminal domain)"/>
    <property type="match status" value="1"/>
</dbReference>
<dbReference type="InterPro" id="IPR000362">
    <property type="entry name" value="Fumarate_lyase_fam"/>
</dbReference>
<comment type="subcellular location">
    <subcellularLocation>
        <location evidence="7">Cytoplasm</location>
    </subcellularLocation>
</comment>
<dbReference type="GO" id="GO:0005829">
    <property type="term" value="C:cytosol"/>
    <property type="evidence" value="ECO:0007669"/>
    <property type="project" value="TreeGrafter"/>
</dbReference>
<dbReference type="PRINTS" id="PR00145">
    <property type="entry name" value="ARGSUCLYASE"/>
</dbReference>
<evidence type="ECO:0000259" key="8">
    <source>
        <dbReference type="Pfam" id="PF00206"/>
    </source>
</evidence>
<evidence type="ECO:0000256" key="2">
    <source>
        <dbReference type="ARBA" id="ARBA00004941"/>
    </source>
</evidence>
<evidence type="ECO:0000256" key="3">
    <source>
        <dbReference type="ARBA" id="ARBA00012338"/>
    </source>
</evidence>
<dbReference type="Proteomes" id="UP000001915">
    <property type="component" value="Chromosome"/>
</dbReference>
<comment type="pathway">
    <text evidence="2 7">Amino-acid biosynthesis; L-arginine biosynthesis; L-arginine from L-ornithine and carbamoyl phosphate: step 3/3.</text>
</comment>
<dbReference type="GO" id="GO:0042450">
    <property type="term" value="P:L-arginine biosynthetic process via ornithine"/>
    <property type="evidence" value="ECO:0007669"/>
    <property type="project" value="UniProtKB-UniRule"/>
</dbReference>
<dbReference type="FunFam" id="1.10.40.30:FF:000001">
    <property type="entry name" value="Argininosuccinate lyase"/>
    <property type="match status" value="1"/>
</dbReference>
<dbReference type="Pfam" id="PF00206">
    <property type="entry name" value="Lyase_1"/>
    <property type="match status" value="1"/>
</dbReference>
<dbReference type="AlphaFoldDB" id="D5U8X3"/>
<dbReference type="RefSeq" id="WP_013113572.1">
    <property type="nucleotide sequence ID" value="NC_014150.1"/>
</dbReference>
<evidence type="ECO:0000256" key="1">
    <source>
        <dbReference type="ARBA" id="ARBA00000985"/>
    </source>
</evidence>
<comment type="catalytic activity">
    <reaction evidence="1 7">
        <text>2-(N(omega)-L-arginino)succinate = fumarate + L-arginine</text>
        <dbReference type="Rhea" id="RHEA:24020"/>
        <dbReference type="ChEBI" id="CHEBI:29806"/>
        <dbReference type="ChEBI" id="CHEBI:32682"/>
        <dbReference type="ChEBI" id="CHEBI:57472"/>
        <dbReference type="EC" id="4.3.2.1"/>
    </reaction>
</comment>
<evidence type="ECO:0000313" key="11">
    <source>
        <dbReference type="Proteomes" id="UP000001915"/>
    </source>
</evidence>
<dbReference type="FunFam" id="1.10.275.10:FF:000002">
    <property type="entry name" value="Argininosuccinate lyase"/>
    <property type="match status" value="1"/>
</dbReference>
<dbReference type="InterPro" id="IPR022761">
    <property type="entry name" value="Fumarate_lyase_N"/>
</dbReference>